<evidence type="ECO:0000259" key="5">
    <source>
        <dbReference type="Pfam" id="PF00891"/>
    </source>
</evidence>
<dbReference type="GO" id="GO:0046983">
    <property type="term" value="F:protein dimerization activity"/>
    <property type="evidence" value="ECO:0007669"/>
    <property type="project" value="InterPro"/>
</dbReference>
<name>A0AAD1M908_9MYCO</name>
<evidence type="ECO:0000313" key="7">
    <source>
        <dbReference type="EMBL" id="BBX03934.1"/>
    </source>
</evidence>
<dbReference type="InterPro" id="IPR029063">
    <property type="entry name" value="SAM-dependent_MTases_sf"/>
</dbReference>
<dbReference type="CDD" id="cd02440">
    <property type="entry name" value="AdoMet_MTases"/>
    <property type="match status" value="1"/>
</dbReference>
<dbReference type="InterPro" id="IPR012967">
    <property type="entry name" value="COMT_dimerisation"/>
</dbReference>
<feature type="domain" description="O-methyltransferase dimerisation" evidence="6">
    <location>
        <begin position="15"/>
        <end position="87"/>
    </location>
</feature>
<dbReference type="InterPro" id="IPR036390">
    <property type="entry name" value="WH_DNA-bd_sf"/>
</dbReference>
<dbReference type="AlphaFoldDB" id="A0AAD1M908"/>
<keyword evidence="1" id="KW-0489">Methyltransferase</keyword>
<dbReference type="InterPro" id="IPR016461">
    <property type="entry name" value="COMT-like"/>
</dbReference>
<dbReference type="Pfam" id="PF08100">
    <property type="entry name" value="Dimerisation"/>
    <property type="match status" value="1"/>
</dbReference>
<dbReference type="GO" id="GO:0032259">
    <property type="term" value="P:methylation"/>
    <property type="evidence" value="ECO:0007669"/>
    <property type="project" value="UniProtKB-KW"/>
</dbReference>
<gene>
    <name evidence="7" type="ORF">MMOR_48700</name>
</gene>
<dbReference type="RefSeq" id="WP_083149306.1">
    <property type="nucleotide sequence ID" value="NZ_AP022560.1"/>
</dbReference>
<feature type="domain" description="O-methyltransferase C-terminal" evidence="5">
    <location>
        <begin position="111"/>
        <end position="315"/>
    </location>
</feature>
<evidence type="ECO:0000259" key="6">
    <source>
        <dbReference type="Pfam" id="PF08100"/>
    </source>
</evidence>
<dbReference type="Gene3D" id="3.40.50.150">
    <property type="entry name" value="Vaccinia Virus protein VP39"/>
    <property type="match status" value="1"/>
</dbReference>
<dbReference type="SUPFAM" id="SSF53335">
    <property type="entry name" value="S-adenosyl-L-methionine-dependent methyltransferases"/>
    <property type="match status" value="1"/>
</dbReference>
<dbReference type="Gene3D" id="1.10.10.10">
    <property type="entry name" value="Winged helix-like DNA-binding domain superfamily/Winged helix DNA-binding domain"/>
    <property type="match status" value="1"/>
</dbReference>
<accession>A0AAD1M908</accession>
<keyword evidence="2" id="KW-0808">Transferase</keyword>
<evidence type="ECO:0000256" key="4">
    <source>
        <dbReference type="PIRSR" id="PIRSR005739-1"/>
    </source>
</evidence>
<feature type="active site" description="Proton acceptor" evidence="4">
    <location>
        <position position="246"/>
    </location>
</feature>
<dbReference type="SUPFAM" id="SSF46785">
    <property type="entry name" value="Winged helix' DNA-binding domain"/>
    <property type="match status" value="1"/>
</dbReference>
<dbReference type="Proteomes" id="UP000466681">
    <property type="component" value="Chromosome"/>
</dbReference>
<dbReference type="GO" id="GO:0008171">
    <property type="term" value="F:O-methyltransferase activity"/>
    <property type="evidence" value="ECO:0007669"/>
    <property type="project" value="InterPro"/>
</dbReference>
<evidence type="ECO:0000256" key="2">
    <source>
        <dbReference type="ARBA" id="ARBA00022679"/>
    </source>
</evidence>
<reference evidence="7 8" key="1">
    <citation type="journal article" date="2019" name="Emerg. Microbes Infect.">
        <title>Comprehensive subspecies identification of 175 nontuberculous mycobacteria species based on 7547 genomic profiles.</title>
        <authorList>
            <person name="Matsumoto Y."/>
            <person name="Kinjo T."/>
            <person name="Motooka D."/>
            <person name="Nabeya D."/>
            <person name="Jung N."/>
            <person name="Uechi K."/>
            <person name="Horii T."/>
            <person name="Iida T."/>
            <person name="Fujita J."/>
            <person name="Nakamura S."/>
        </authorList>
    </citation>
    <scope>NUCLEOTIDE SEQUENCE [LARGE SCALE GENOMIC DNA]</scope>
    <source>
        <strain evidence="7 8">JCM 6375</strain>
    </source>
</reference>
<dbReference type="EMBL" id="AP022560">
    <property type="protein sequence ID" value="BBX03934.1"/>
    <property type="molecule type" value="Genomic_DNA"/>
</dbReference>
<keyword evidence="8" id="KW-1185">Reference proteome</keyword>
<dbReference type="KEGG" id="mmor:MMOR_48700"/>
<sequence length="336" mass="36927">MLPKLSDRDALHLAVHGYYFSCAIYAVVNLGIADALAAGPRTAAELAEELGIDPDATERVLRLLVSVDLFERDAEGRVSLTPVGACLRSDHEQSMAKEIRMFSGGEVYQTWGDLVESVRTGQCAFERRRGKPLFEWLPEQPATADLFHQGWHEITTRVARETAEAYDFTGISTITDVGGGYGIFLATMLAKVPGLQGVLFDLPISVRGAPDNFRDLGVADRVSIVEGSAEESVPPMELCTMKSVLHMCTDEQCVRILSRCAAALPRGGKLLVLERVIPDHDGYHWSKLVDVNMLVMTGGRERTRAEYARLYRSSGLELTRCVPLASGFDIIEGLRI</sequence>
<dbReference type="PANTHER" id="PTHR43712:SF2">
    <property type="entry name" value="O-METHYLTRANSFERASE CICE"/>
    <property type="match status" value="1"/>
</dbReference>
<keyword evidence="3" id="KW-0949">S-adenosyl-L-methionine</keyword>
<organism evidence="7 8">
    <name type="scientific">Mycolicibacterium moriokaense</name>
    <dbReference type="NCBI Taxonomy" id="39691"/>
    <lineage>
        <taxon>Bacteria</taxon>
        <taxon>Bacillati</taxon>
        <taxon>Actinomycetota</taxon>
        <taxon>Actinomycetes</taxon>
        <taxon>Mycobacteriales</taxon>
        <taxon>Mycobacteriaceae</taxon>
        <taxon>Mycolicibacterium</taxon>
    </lineage>
</organism>
<dbReference type="PANTHER" id="PTHR43712">
    <property type="entry name" value="PUTATIVE (AFU_ORTHOLOGUE AFUA_4G14580)-RELATED"/>
    <property type="match status" value="1"/>
</dbReference>
<proteinExistence type="predicted"/>
<dbReference type="Pfam" id="PF00891">
    <property type="entry name" value="Methyltransf_2"/>
    <property type="match status" value="1"/>
</dbReference>
<evidence type="ECO:0000313" key="8">
    <source>
        <dbReference type="Proteomes" id="UP000466681"/>
    </source>
</evidence>
<evidence type="ECO:0000256" key="3">
    <source>
        <dbReference type="ARBA" id="ARBA00022691"/>
    </source>
</evidence>
<dbReference type="InterPro" id="IPR001077">
    <property type="entry name" value="COMT_C"/>
</dbReference>
<dbReference type="InterPro" id="IPR036388">
    <property type="entry name" value="WH-like_DNA-bd_sf"/>
</dbReference>
<dbReference type="Gene3D" id="1.10.287.1350">
    <property type="match status" value="1"/>
</dbReference>
<dbReference type="PROSITE" id="PS51683">
    <property type="entry name" value="SAM_OMT_II"/>
    <property type="match status" value="1"/>
</dbReference>
<evidence type="ECO:0000256" key="1">
    <source>
        <dbReference type="ARBA" id="ARBA00022603"/>
    </source>
</evidence>
<protein>
    <submittedName>
        <fullName evidence="7">Hydroxyneurosporene-O-methyltransferase</fullName>
    </submittedName>
</protein>
<dbReference type="PIRSF" id="PIRSF005739">
    <property type="entry name" value="O-mtase"/>
    <property type="match status" value="1"/>
</dbReference>